<gene>
    <name evidence="2" type="ORF">PCOR1329_LOCUS50466</name>
</gene>
<name>A0ABN9UPP2_9DINO</name>
<evidence type="ECO:0000256" key="1">
    <source>
        <dbReference type="SAM" id="MobiDB-lite"/>
    </source>
</evidence>
<accession>A0ABN9UPP2</accession>
<keyword evidence="3" id="KW-1185">Reference proteome</keyword>
<evidence type="ECO:0000313" key="2">
    <source>
        <dbReference type="EMBL" id="CAK0861925.1"/>
    </source>
</evidence>
<dbReference type="Proteomes" id="UP001189429">
    <property type="component" value="Unassembled WGS sequence"/>
</dbReference>
<organism evidence="2 3">
    <name type="scientific">Prorocentrum cordatum</name>
    <dbReference type="NCBI Taxonomy" id="2364126"/>
    <lineage>
        <taxon>Eukaryota</taxon>
        <taxon>Sar</taxon>
        <taxon>Alveolata</taxon>
        <taxon>Dinophyceae</taxon>
        <taxon>Prorocentrales</taxon>
        <taxon>Prorocentraceae</taxon>
        <taxon>Prorocentrum</taxon>
    </lineage>
</organism>
<reference evidence="2" key="1">
    <citation type="submission" date="2023-10" db="EMBL/GenBank/DDBJ databases">
        <authorList>
            <person name="Chen Y."/>
            <person name="Shah S."/>
            <person name="Dougan E. K."/>
            <person name="Thang M."/>
            <person name="Chan C."/>
        </authorList>
    </citation>
    <scope>NUCLEOTIDE SEQUENCE [LARGE SCALE GENOMIC DNA]</scope>
</reference>
<evidence type="ECO:0000313" key="3">
    <source>
        <dbReference type="Proteomes" id="UP001189429"/>
    </source>
</evidence>
<comment type="caution">
    <text evidence="2">The sequence shown here is derived from an EMBL/GenBank/DDBJ whole genome shotgun (WGS) entry which is preliminary data.</text>
</comment>
<feature type="region of interest" description="Disordered" evidence="1">
    <location>
        <begin position="60"/>
        <end position="85"/>
    </location>
</feature>
<proteinExistence type="predicted"/>
<dbReference type="EMBL" id="CAUYUJ010016108">
    <property type="protein sequence ID" value="CAK0861925.1"/>
    <property type="molecule type" value="Genomic_DNA"/>
</dbReference>
<sequence>MISPCWGISRRYERLTMRGTSASSTGADLIQGFDWHAFRAGRGDGPLDLSQYVPVRADADGEERKDGGDGGALPGEGGPRKAADGTIRRIAYSSDNAFARGSECRRDAGYPFALVKGGGSTTITVETPTGAVQCYAAVAESVDEDADARALPAAWRGNSRRRRFVEAVDLIMLHDKSDSPLQDEASIFWYLEVVARSGEGGQVQRHYKKRSSSTVEQIRQSIQPWGQEMG</sequence>
<protein>
    <submittedName>
        <fullName evidence="2">Uncharacterized protein</fullName>
    </submittedName>
</protein>